<dbReference type="PANTHER" id="PTHR46429">
    <property type="entry name" value="23S RRNA (GUANOSINE-2'-O-)-METHYLTRANSFERASE RLMB"/>
    <property type="match status" value="1"/>
</dbReference>
<feature type="compositionally biased region" description="Gly residues" evidence="4">
    <location>
        <begin position="1"/>
        <end position="19"/>
    </location>
</feature>
<gene>
    <name evidence="6" type="ordered locus">FsymDg_0407</name>
</gene>
<keyword evidence="3 6" id="KW-0808">Transferase</keyword>
<feature type="domain" description="RNA 2-O ribose methyltransferase substrate binding" evidence="5">
    <location>
        <begin position="160"/>
        <end position="236"/>
    </location>
</feature>
<evidence type="ECO:0000256" key="1">
    <source>
        <dbReference type="ARBA" id="ARBA00007228"/>
    </source>
</evidence>
<dbReference type="Gene3D" id="3.30.1330.30">
    <property type="match status" value="1"/>
</dbReference>
<accession>F8B5B2</accession>
<dbReference type="SUPFAM" id="SSF55315">
    <property type="entry name" value="L30e-like"/>
    <property type="match status" value="1"/>
</dbReference>
<reference evidence="6 7" key="1">
    <citation type="submission" date="2011-05" db="EMBL/GenBank/DDBJ databases">
        <title>Complete sequence of chromosome of Frankia symbiont of Datisca glomerata.</title>
        <authorList>
            <consortium name="US DOE Joint Genome Institute"/>
            <person name="Lucas S."/>
            <person name="Han J."/>
            <person name="Lapidus A."/>
            <person name="Cheng J.-F."/>
            <person name="Goodwin L."/>
            <person name="Pitluck S."/>
            <person name="Peters L."/>
            <person name="Mikhailova N."/>
            <person name="Chertkov O."/>
            <person name="Teshima H."/>
            <person name="Han C."/>
            <person name="Tapia R."/>
            <person name="Land M."/>
            <person name="Hauser L."/>
            <person name="Kyrpides N."/>
            <person name="Ivanova N."/>
            <person name="Pagani I."/>
            <person name="Berry A."/>
            <person name="Pawlowski K."/>
            <person name="Persson T."/>
            <person name="Vanden Heuvel B."/>
            <person name="Benson D."/>
            <person name="Woyke T."/>
        </authorList>
    </citation>
    <scope>NUCLEOTIDE SEQUENCE [LARGE SCALE GENOMIC DNA]</scope>
    <source>
        <strain evidence="7">4085684</strain>
    </source>
</reference>
<dbReference type="PANTHER" id="PTHR46429:SF1">
    <property type="entry name" value="23S RRNA (GUANOSINE-2'-O-)-METHYLTRANSFERASE RLMB"/>
    <property type="match status" value="1"/>
</dbReference>
<dbReference type="Gene3D" id="3.40.1280.10">
    <property type="match status" value="1"/>
</dbReference>
<feature type="compositionally biased region" description="Low complexity" evidence="4">
    <location>
        <begin position="125"/>
        <end position="136"/>
    </location>
</feature>
<dbReference type="EMBL" id="CP002801">
    <property type="protein sequence ID" value="AEH07964.1"/>
    <property type="molecule type" value="Genomic_DNA"/>
</dbReference>
<feature type="compositionally biased region" description="Low complexity" evidence="4">
    <location>
        <begin position="62"/>
        <end position="73"/>
    </location>
</feature>
<dbReference type="KEGG" id="fsy:FsymDg_0407"/>
<evidence type="ECO:0000256" key="2">
    <source>
        <dbReference type="ARBA" id="ARBA00022603"/>
    </source>
</evidence>
<dbReference type="InterPro" id="IPR029028">
    <property type="entry name" value="Alpha/beta_knot_MTases"/>
</dbReference>
<dbReference type="InterPro" id="IPR029026">
    <property type="entry name" value="tRNA_m1G_MTases_N"/>
</dbReference>
<keyword evidence="7" id="KW-1185">Reference proteome</keyword>
<dbReference type="GO" id="GO:0032259">
    <property type="term" value="P:methylation"/>
    <property type="evidence" value="ECO:0007669"/>
    <property type="project" value="UniProtKB-KW"/>
</dbReference>
<keyword evidence="2 6" id="KW-0489">Methyltransferase</keyword>
<dbReference type="InterPro" id="IPR013123">
    <property type="entry name" value="SpoU_subst-bd"/>
</dbReference>
<evidence type="ECO:0000256" key="3">
    <source>
        <dbReference type="ARBA" id="ARBA00022679"/>
    </source>
</evidence>
<evidence type="ECO:0000313" key="7">
    <source>
        <dbReference type="Proteomes" id="UP000001549"/>
    </source>
</evidence>
<dbReference type="HOGENOM" id="CLU_021322_0_0_11"/>
<proteinExistence type="inferred from homology"/>
<dbReference type="AlphaFoldDB" id="F8B5B2"/>
<dbReference type="STRING" id="656024.FsymDg_0407"/>
<feature type="compositionally biased region" description="Basic and acidic residues" evidence="4">
    <location>
        <begin position="74"/>
        <end position="105"/>
    </location>
</feature>
<dbReference type="GO" id="GO:0005829">
    <property type="term" value="C:cytosol"/>
    <property type="evidence" value="ECO:0007669"/>
    <property type="project" value="TreeGrafter"/>
</dbReference>
<dbReference type="Pfam" id="PF08032">
    <property type="entry name" value="SpoU_sub_bind"/>
    <property type="match status" value="1"/>
</dbReference>
<dbReference type="SUPFAM" id="SSF75217">
    <property type="entry name" value="alpha/beta knot"/>
    <property type="match status" value="1"/>
</dbReference>
<dbReference type="InterPro" id="IPR004441">
    <property type="entry name" value="rRNA_MeTrfase_TrmH"/>
</dbReference>
<feature type="region of interest" description="Disordered" evidence="4">
    <location>
        <begin position="1"/>
        <end position="154"/>
    </location>
</feature>
<dbReference type="GO" id="GO:0003723">
    <property type="term" value="F:RNA binding"/>
    <property type="evidence" value="ECO:0007669"/>
    <property type="project" value="InterPro"/>
</dbReference>
<dbReference type="InterPro" id="IPR001537">
    <property type="entry name" value="SpoU_MeTrfase"/>
</dbReference>
<sequence length="409" mass="41786">MAGQSRRGGSGVARGGQGGRAAKSGSHRKGASLGSGGQRRKALEGRGATPPAEMRPGHPAQRRAAAAAAAAAAGEERRPGAAHTADKSTRRDDRSRDDRGRDNRPRGAGAGARDDRAGDAGARGGPRAPRQGRPAGSAWAGTARAGRFASRADRGEPEELVVGRNAVVEALRAGVPASVLYVAAGTEYDERLDEARRLAPRAGVAVADVARGDLDRLCGSAPHQGLALSVPPFRYAHPDDLLARAQEAPPGLLVALDGVTDPRNLGAVVRSAAAFGAHGVVVPERRAAGVTAAAWKTSAGAAARLPVARATNLVRALTGWAQAGLFVVGLAADGEVSLDELEMASDPLVLVVGSEGRGLSRLVGERCDLTVRIPMAGDVESLNAGVAAGVALAEIARRRRLDAAETHPR</sequence>
<dbReference type="FunFam" id="3.40.1280.10:FF:000015">
    <property type="entry name" value="Putative tRNA/rRNA methyltransferase"/>
    <property type="match status" value="1"/>
</dbReference>
<evidence type="ECO:0000259" key="5">
    <source>
        <dbReference type="SMART" id="SM00967"/>
    </source>
</evidence>
<protein>
    <submittedName>
        <fullName evidence="6">RNA methyltransferase, TrmH family, group 3</fullName>
    </submittedName>
</protein>
<dbReference type="InterPro" id="IPR029064">
    <property type="entry name" value="Ribosomal_eL30-like_sf"/>
</dbReference>
<dbReference type="SMART" id="SM00967">
    <property type="entry name" value="SpoU_sub_bind"/>
    <property type="match status" value="1"/>
</dbReference>
<comment type="similarity">
    <text evidence="1">Belongs to the class IV-like SAM-binding methyltransferase superfamily. RNA methyltransferase TrmH family.</text>
</comment>
<name>F8B5B2_9ACTN</name>
<dbReference type="Pfam" id="PF00588">
    <property type="entry name" value="SpoU_methylase"/>
    <property type="match status" value="1"/>
</dbReference>
<dbReference type="CDD" id="cd18103">
    <property type="entry name" value="SpoU-like_RlmB"/>
    <property type="match status" value="1"/>
</dbReference>
<dbReference type="RefSeq" id="WP_013871957.1">
    <property type="nucleotide sequence ID" value="NC_015656.1"/>
</dbReference>
<evidence type="ECO:0000313" key="6">
    <source>
        <dbReference type="EMBL" id="AEH07964.1"/>
    </source>
</evidence>
<dbReference type="eggNOG" id="COG0566">
    <property type="taxonomic scope" value="Bacteria"/>
</dbReference>
<dbReference type="GO" id="GO:0008173">
    <property type="term" value="F:RNA methyltransferase activity"/>
    <property type="evidence" value="ECO:0007669"/>
    <property type="project" value="InterPro"/>
</dbReference>
<dbReference type="Proteomes" id="UP000001549">
    <property type="component" value="Chromosome"/>
</dbReference>
<dbReference type="NCBIfam" id="TIGR00186">
    <property type="entry name" value="rRNA_methyl_3"/>
    <property type="match status" value="1"/>
</dbReference>
<organism evidence="6 7">
    <name type="scientific">Candidatus Protofrankia datiscae</name>
    <dbReference type="NCBI Taxonomy" id="2716812"/>
    <lineage>
        <taxon>Bacteria</taxon>
        <taxon>Bacillati</taxon>
        <taxon>Actinomycetota</taxon>
        <taxon>Actinomycetes</taxon>
        <taxon>Frankiales</taxon>
        <taxon>Frankiaceae</taxon>
        <taxon>Protofrankia</taxon>
    </lineage>
</organism>
<evidence type="ECO:0000256" key="4">
    <source>
        <dbReference type="SAM" id="MobiDB-lite"/>
    </source>
</evidence>
<dbReference type="GO" id="GO:0006396">
    <property type="term" value="P:RNA processing"/>
    <property type="evidence" value="ECO:0007669"/>
    <property type="project" value="InterPro"/>
</dbReference>